<proteinExistence type="predicted"/>
<evidence type="ECO:0000256" key="1">
    <source>
        <dbReference type="SAM" id="MobiDB-lite"/>
    </source>
</evidence>
<protein>
    <submittedName>
        <fullName evidence="2">Uncharacterized protein</fullName>
    </submittedName>
</protein>
<keyword evidence="3" id="KW-1185">Reference proteome</keyword>
<feature type="compositionally biased region" description="Polar residues" evidence="1">
    <location>
        <begin position="122"/>
        <end position="134"/>
    </location>
</feature>
<sequence length="154" mass="16016">MVWWQACLWALAGGFVAEGLEFAALQRRYRKWPWEVDAEATAPTGGTAAGPLGYFIAELIRLAVGGILGAALAGQVTAPLPALAIGATAPVVAGHLAAYLPLPSAPAPDTPPSNTAPSTNARTMSNTQPHTTKVTRPRTLTAPPNAQTKRQETP</sequence>
<reference evidence="2 3" key="1">
    <citation type="submission" date="2019-03" db="EMBL/GenBank/DDBJ databases">
        <title>Genomic Encyclopedia of Type Strains, Phase IV (KMG-IV): sequencing the most valuable type-strain genomes for metagenomic binning, comparative biology and taxonomic classification.</title>
        <authorList>
            <person name="Goeker M."/>
        </authorList>
    </citation>
    <scope>NUCLEOTIDE SEQUENCE [LARGE SCALE GENOMIC DNA]</scope>
    <source>
        <strain evidence="2 3">DSM 45934</strain>
    </source>
</reference>
<feature type="compositionally biased region" description="Low complexity" evidence="1">
    <location>
        <begin position="112"/>
        <end position="121"/>
    </location>
</feature>
<gene>
    <name evidence="2" type="ORF">EV192_11752</name>
</gene>
<evidence type="ECO:0000313" key="3">
    <source>
        <dbReference type="Proteomes" id="UP000295680"/>
    </source>
</evidence>
<accession>A0A4R2IRJ2</accession>
<dbReference type="EMBL" id="SLWS01000017">
    <property type="protein sequence ID" value="TCO47312.1"/>
    <property type="molecule type" value="Genomic_DNA"/>
</dbReference>
<feature type="region of interest" description="Disordered" evidence="1">
    <location>
        <begin position="103"/>
        <end position="154"/>
    </location>
</feature>
<name>A0A4R2IRJ2_9PSEU</name>
<evidence type="ECO:0000313" key="2">
    <source>
        <dbReference type="EMBL" id="TCO47312.1"/>
    </source>
</evidence>
<comment type="caution">
    <text evidence="2">The sequence shown here is derived from an EMBL/GenBank/DDBJ whole genome shotgun (WGS) entry which is preliminary data.</text>
</comment>
<dbReference type="AlphaFoldDB" id="A0A4R2IRJ2"/>
<dbReference type="Proteomes" id="UP000295680">
    <property type="component" value="Unassembled WGS sequence"/>
</dbReference>
<organism evidence="2 3">
    <name type="scientific">Actinocrispum wychmicini</name>
    <dbReference type="NCBI Taxonomy" id="1213861"/>
    <lineage>
        <taxon>Bacteria</taxon>
        <taxon>Bacillati</taxon>
        <taxon>Actinomycetota</taxon>
        <taxon>Actinomycetes</taxon>
        <taxon>Pseudonocardiales</taxon>
        <taxon>Pseudonocardiaceae</taxon>
        <taxon>Actinocrispum</taxon>
    </lineage>
</organism>